<dbReference type="Gene3D" id="3.40.50.720">
    <property type="entry name" value="NAD(P)-binding Rossmann-like Domain"/>
    <property type="match status" value="1"/>
</dbReference>
<keyword evidence="1" id="KW-0521">NADP</keyword>
<feature type="domain" description="Enoyl reductase (ER)" evidence="2">
    <location>
        <begin position="10"/>
        <end position="306"/>
    </location>
</feature>
<proteinExistence type="predicted"/>
<dbReference type="InterPro" id="IPR011032">
    <property type="entry name" value="GroES-like_sf"/>
</dbReference>
<organism evidence="3 4">
    <name type="scientific">Actinomadura parmotrematis</name>
    <dbReference type="NCBI Taxonomy" id="2864039"/>
    <lineage>
        <taxon>Bacteria</taxon>
        <taxon>Bacillati</taxon>
        <taxon>Actinomycetota</taxon>
        <taxon>Actinomycetes</taxon>
        <taxon>Streptosporangiales</taxon>
        <taxon>Thermomonosporaceae</taxon>
        <taxon>Actinomadura</taxon>
    </lineage>
</organism>
<sequence length="308" mass="30473">MRAIVVRSFGGPEVLEAAEVPDPEPGPGQVRIRVTAAAVNPVDALTRSGALPLGDRPAVGLGWDAAGVVDAVGPGAAGFAAGDEVIGLRDRLDVPAGAYAELLVLDAASAAPAPPGLDAAAAATLPLNALTAAQALDLLDLPPGASLLVTGAAGAVGGYAVELAARRGLRVVAAAGAADEEVVRRFGAEWFVPRGAHLGDAVRALVPGGADGALDAAMLGARTLDAVRSGGAFVPVNAGPSVPPPLRGIRVAPVWIRADGARLAELADLAARGRLTPRVAAVLPLADAAEAHARLAKGGLRGRLVLAP</sequence>
<dbReference type="Gene3D" id="3.90.180.10">
    <property type="entry name" value="Medium-chain alcohol dehydrogenases, catalytic domain"/>
    <property type="match status" value="1"/>
</dbReference>
<dbReference type="SUPFAM" id="SSF51735">
    <property type="entry name" value="NAD(P)-binding Rossmann-fold domains"/>
    <property type="match status" value="1"/>
</dbReference>
<evidence type="ECO:0000259" key="2">
    <source>
        <dbReference type="SMART" id="SM00829"/>
    </source>
</evidence>
<protein>
    <submittedName>
        <fullName evidence="3">NADP-dependent oxidoreductase</fullName>
    </submittedName>
</protein>
<dbReference type="InterPro" id="IPR036291">
    <property type="entry name" value="NAD(P)-bd_dom_sf"/>
</dbReference>
<dbReference type="SUPFAM" id="SSF50129">
    <property type="entry name" value="GroES-like"/>
    <property type="match status" value="1"/>
</dbReference>
<gene>
    <name evidence="3" type="ORF">K1Y72_10975</name>
</gene>
<dbReference type="RefSeq" id="WP_220165759.1">
    <property type="nucleotide sequence ID" value="NZ_JAIBOA010000006.1"/>
</dbReference>
<evidence type="ECO:0000313" key="4">
    <source>
        <dbReference type="Proteomes" id="UP000774570"/>
    </source>
</evidence>
<dbReference type="InterPro" id="IPR020843">
    <property type="entry name" value="ER"/>
</dbReference>
<evidence type="ECO:0000313" key="3">
    <source>
        <dbReference type="EMBL" id="MBW8482893.1"/>
    </source>
</evidence>
<evidence type="ECO:0000256" key="1">
    <source>
        <dbReference type="ARBA" id="ARBA00022857"/>
    </source>
</evidence>
<dbReference type="SMART" id="SM00829">
    <property type="entry name" value="PKS_ER"/>
    <property type="match status" value="1"/>
</dbReference>
<dbReference type="InterPro" id="IPR051603">
    <property type="entry name" value="Zinc-ADH_QOR/CCCR"/>
</dbReference>
<dbReference type="EMBL" id="JAIBOA010000006">
    <property type="protein sequence ID" value="MBW8482893.1"/>
    <property type="molecule type" value="Genomic_DNA"/>
</dbReference>
<dbReference type="InterPro" id="IPR013154">
    <property type="entry name" value="ADH-like_N"/>
</dbReference>
<keyword evidence="4" id="KW-1185">Reference proteome</keyword>
<reference evidence="3 4" key="1">
    <citation type="submission" date="2021-07" db="EMBL/GenBank/DDBJ databases">
        <title>Actinomadura sp. PM05-2 isolated from lichen.</title>
        <authorList>
            <person name="Somphong A."/>
            <person name="Phongsopitanun W."/>
            <person name="Tanasupawat S."/>
            <person name="Peongsungnone V."/>
        </authorList>
    </citation>
    <scope>NUCLEOTIDE SEQUENCE [LARGE SCALE GENOMIC DNA]</scope>
    <source>
        <strain evidence="3 4">PM05-2</strain>
    </source>
</reference>
<dbReference type="Pfam" id="PF08240">
    <property type="entry name" value="ADH_N"/>
    <property type="match status" value="1"/>
</dbReference>
<dbReference type="Pfam" id="PF13602">
    <property type="entry name" value="ADH_zinc_N_2"/>
    <property type="match status" value="1"/>
</dbReference>
<name>A0ABS7FR61_9ACTN</name>
<dbReference type="PANTHER" id="PTHR44154:SF1">
    <property type="entry name" value="QUINONE OXIDOREDUCTASE"/>
    <property type="match status" value="1"/>
</dbReference>
<comment type="caution">
    <text evidence="3">The sequence shown here is derived from an EMBL/GenBank/DDBJ whole genome shotgun (WGS) entry which is preliminary data.</text>
</comment>
<dbReference type="Proteomes" id="UP000774570">
    <property type="component" value="Unassembled WGS sequence"/>
</dbReference>
<dbReference type="PANTHER" id="PTHR44154">
    <property type="entry name" value="QUINONE OXIDOREDUCTASE"/>
    <property type="match status" value="1"/>
</dbReference>
<accession>A0ABS7FR61</accession>
<dbReference type="CDD" id="cd05289">
    <property type="entry name" value="MDR_like_2"/>
    <property type="match status" value="1"/>
</dbReference>